<organism evidence="2 3">
    <name type="scientific">Acorus calamus</name>
    <name type="common">Sweet flag</name>
    <dbReference type="NCBI Taxonomy" id="4465"/>
    <lineage>
        <taxon>Eukaryota</taxon>
        <taxon>Viridiplantae</taxon>
        <taxon>Streptophyta</taxon>
        <taxon>Embryophyta</taxon>
        <taxon>Tracheophyta</taxon>
        <taxon>Spermatophyta</taxon>
        <taxon>Magnoliopsida</taxon>
        <taxon>Liliopsida</taxon>
        <taxon>Acoraceae</taxon>
        <taxon>Acorus</taxon>
    </lineage>
</organism>
<keyword evidence="3" id="KW-1185">Reference proteome</keyword>
<gene>
    <name evidence="2" type="ORF">QJS10_CPB21g01036</name>
</gene>
<evidence type="ECO:0000313" key="3">
    <source>
        <dbReference type="Proteomes" id="UP001180020"/>
    </source>
</evidence>
<feature type="region of interest" description="Disordered" evidence="1">
    <location>
        <begin position="88"/>
        <end position="111"/>
    </location>
</feature>
<reference evidence="2" key="1">
    <citation type="journal article" date="2023" name="Nat. Commun.">
        <title>Diploid and tetraploid genomes of Acorus and the evolution of monocots.</title>
        <authorList>
            <person name="Ma L."/>
            <person name="Liu K.W."/>
            <person name="Li Z."/>
            <person name="Hsiao Y.Y."/>
            <person name="Qi Y."/>
            <person name="Fu T."/>
            <person name="Tang G.D."/>
            <person name="Zhang D."/>
            <person name="Sun W.H."/>
            <person name="Liu D.K."/>
            <person name="Li Y."/>
            <person name="Chen G.Z."/>
            <person name="Liu X.D."/>
            <person name="Liao X.Y."/>
            <person name="Jiang Y.T."/>
            <person name="Yu X."/>
            <person name="Hao Y."/>
            <person name="Huang J."/>
            <person name="Zhao X.W."/>
            <person name="Ke S."/>
            <person name="Chen Y.Y."/>
            <person name="Wu W.L."/>
            <person name="Hsu J.L."/>
            <person name="Lin Y.F."/>
            <person name="Huang M.D."/>
            <person name="Li C.Y."/>
            <person name="Huang L."/>
            <person name="Wang Z.W."/>
            <person name="Zhao X."/>
            <person name="Zhong W.Y."/>
            <person name="Peng D.H."/>
            <person name="Ahmad S."/>
            <person name="Lan S."/>
            <person name="Zhang J.S."/>
            <person name="Tsai W.C."/>
            <person name="Van de Peer Y."/>
            <person name="Liu Z.J."/>
        </authorList>
    </citation>
    <scope>NUCLEOTIDE SEQUENCE</scope>
    <source>
        <strain evidence="2">CP</strain>
    </source>
</reference>
<dbReference type="AlphaFoldDB" id="A0AAV9C3B4"/>
<comment type="caution">
    <text evidence="2">The sequence shown here is derived from an EMBL/GenBank/DDBJ whole genome shotgun (WGS) entry which is preliminary data.</text>
</comment>
<reference evidence="2" key="2">
    <citation type="submission" date="2023-06" db="EMBL/GenBank/DDBJ databases">
        <authorList>
            <person name="Ma L."/>
            <person name="Liu K.-W."/>
            <person name="Li Z."/>
            <person name="Hsiao Y.-Y."/>
            <person name="Qi Y."/>
            <person name="Fu T."/>
            <person name="Tang G."/>
            <person name="Zhang D."/>
            <person name="Sun W.-H."/>
            <person name="Liu D.-K."/>
            <person name="Li Y."/>
            <person name="Chen G.-Z."/>
            <person name="Liu X.-D."/>
            <person name="Liao X.-Y."/>
            <person name="Jiang Y.-T."/>
            <person name="Yu X."/>
            <person name="Hao Y."/>
            <person name="Huang J."/>
            <person name="Zhao X.-W."/>
            <person name="Ke S."/>
            <person name="Chen Y.-Y."/>
            <person name="Wu W.-L."/>
            <person name="Hsu J.-L."/>
            <person name="Lin Y.-F."/>
            <person name="Huang M.-D."/>
            <person name="Li C.-Y."/>
            <person name="Huang L."/>
            <person name="Wang Z.-W."/>
            <person name="Zhao X."/>
            <person name="Zhong W.-Y."/>
            <person name="Peng D.-H."/>
            <person name="Ahmad S."/>
            <person name="Lan S."/>
            <person name="Zhang J.-S."/>
            <person name="Tsai W.-C."/>
            <person name="Van De Peer Y."/>
            <person name="Liu Z.-J."/>
        </authorList>
    </citation>
    <scope>NUCLEOTIDE SEQUENCE</scope>
    <source>
        <strain evidence="2">CP</strain>
        <tissue evidence="2">Leaves</tissue>
    </source>
</reference>
<evidence type="ECO:0000256" key="1">
    <source>
        <dbReference type="SAM" id="MobiDB-lite"/>
    </source>
</evidence>
<proteinExistence type="predicted"/>
<evidence type="ECO:0008006" key="4">
    <source>
        <dbReference type="Google" id="ProtNLM"/>
    </source>
</evidence>
<accession>A0AAV9C3B4</accession>
<evidence type="ECO:0000313" key="2">
    <source>
        <dbReference type="EMBL" id="KAK1283600.1"/>
    </source>
</evidence>
<name>A0AAV9C3B4_ACOCL</name>
<dbReference type="EMBL" id="JAUJYO010000021">
    <property type="protein sequence ID" value="KAK1283600.1"/>
    <property type="molecule type" value="Genomic_DNA"/>
</dbReference>
<sequence length="111" mass="12718">MPYQRRRFRLFVILRRRFIISAVRLRSSTAGQRSFPDAVCGPPFDCHPLSTSLVVRRSIAILHRWDRFTVFDPPSTLSDCDSPPTALLHRLRPPPTLSDCDSPPTASLHHR</sequence>
<protein>
    <recommendedName>
        <fullName evidence="4">Secreted protein</fullName>
    </recommendedName>
</protein>
<dbReference type="Proteomes" id="UP001180020">
    <property type="component" value="Unassembled WGS sequence"/>
</dbReference>